<dbReference type="SUPFAM" id="SSF101960">
    <property type="entry name" value="Stabilizer of iron transporter SufD"/>
    <property type="match status" value="1"/>
</dbReference>
<name>A0A1L5F5G0_CLOKL</name>
<dbReference type="GO" id="GO:0016226">
    <property type="term" value="P:iron-sulfur cluster assembly"/>
    <property type="evidence" value="ECO:0007669"/>
    <property type="project" value="InterPro"/>
</dbReference>
<dbReference type="InterPro" id="IPR011542">
    <property type="entry name" value="SUF_FeS_clus_asmbl_SufD"/>
</dbReference>
<dbReference type="InterPro" id="IPR000825">
    <property type="entry name" value="SUF_FeS_clus_asmbl_SufBD_core"/>
</dbReference>
<proteinExistence type="inferred from homology"/>
<protein>
    <submittedName>
        <fullName evidence="3">Fe-S cluster assembly protein SufD</fullName>
    </submittedName>
</protein>
<dbReference type="NCBIfam" id="TIGR01981">
    <property type="entry name" value="sufD"/>
    <property type="match status" value="1"/>
</dbReference>
<accession>A0A1L5F5G0</accession>
<dbReference type="PANTHER" id="PTHR43575">
    <property type="entry name" value="PROTEIN ABCI7, CHLOROPLASTIC"/>
    <property type="match status" value="1"/>
</dbReference>
<dbReference type="OrthoDB" id="9803529at2"/>
<dbReference type="Pfam" id="PF01458">
    <property type="entry name" value="SUFBD_core"/>
    <property type="match status" value="1"/>
</dbReference>
<evidence type="ECO:0000313" key="3">
    <source>
        <dbReference type="EMBL" id="APM38217.1"/>
    </source>
</evidence>
<feature type="domain" description="SUF system FeS cluster assembly SufBD core" evidence="2">
    <location>
        <begin position="126"/>
        <end position="357"/>
    </location>
</feature>
<dbReference type="AlphaFoldDB" id="A0A1L5F5G0"/>
<organism evidence="3 4">
    <name type="scientific">Clostridium kluyveri</name>
    <dbReference type="NCBI Taxonomy" id="1534"/>
    <lineage>
        <taxon>Bacteria</taxon>
        <taxon>Bacillati</taxon>
        <taxon>Bacillota</taxon>
        <taxon>Clostridia</taxon>
        <taxon>Eubacteriales</taxon>
        <taxon>Clostridiaceae</taxon>
        <taxon>Clostridium</taxon>
    </lineage>
</organism>
<evidence type="ECO:0000313" key="4">
    <source>
        <dbReference type="Proteomes" id="UP000184604"/>
    </source>
</evidence>
<dbReference type="PANTHER" id="PTHR43575:SF1">
    <property type="entry name" value="PROTEIN ABCI7, CHLOROPLASTIC"/>
    <property type="match status" value="1"/>
</dbReference>
<dbReference type="RefSeq" id="WP_073537900.1">
    <property type="nucleotide sequence ID" value="NZ_CP018335.1"/>
</dbReference>
<dbReference type="EMBL" id="CP018335">
    <property type="protein sequence ID" value="APM38217.1"/>
    <property type="molecule type" value="Genomic_DNA"/>
</dbReference>
<dbReference type="Proteomes" id="UP000184604">
    <property type="component" value="Chromosome"/>
</dbReference>
<dbReference type="InterPro" id="IPR055346">
    <property type="entry name" value="Fe-S_cluster_assembly_SufBD"/>
</dbReference>
<sequence>MFNENKDKEVIFQDKRDFKLNLAYVPTWKYLGLNNFHIKNCRLSKINPYNKDYINYKIEDFKEAVIMPMNKGIKNEYFHDYPSFKKAALLCGDFVNLGEEMFNSGVFIKVPQNRILHSNVRLDFNLDKDNNMVIDHNIIVAEPNSKVTFIVDYHTDNGEINAFHNGLTKIIAKDGAEVDVIKVQRMSNKSSHFDWNMAILEKNAKINWITIEIGSSINVTNYNSDLLGEHSEVNIYSAYMVDGDRKQDIYYTNNHFGEKSVSNMWIEGVLKDRAKKIFKGNIDFKKGCHESKGSQMEEVLLLNPEVKTDSIPMLLCGEEDVDGAHAASIGKIDEDELFYLMSRGFNYSEAQKLVIEARFNPIFDKIPEEDLRKLLSEELNRRII</sequence>
<comment type="similarity">
    <text evidence="1">Belongs to the iron-sulfur cluster assembly SufBD family.</text>
</comment>
<reference evidence="3 4" key="1">
    <citation type="submission" date="2016-12" db="EMBL/GenBank/DDBJ databases">
        <title>Complete genome sequence of Clostridium kluyveri JZZ isolated from the pit mud of a Chinese flavor liquor-making factory.</title>
        <authorList>
            <person name="Wang Y."/>
        </authorList>
    </citation>
    <scope>NUCLEOTIDE SEQUENCE [LARGE SCALE GENOMIC DNA]</scope>
    <source>
        <strain evidence="3 4">JZZ</strain>
    </source>
</reference>
<gene>
    <name evidence="3" type="ORF">BS101_05410</name>
</gene>
<evidence type="ECO:0000256" key="1">
    <source>
        <dbReference type="ARBA" id="ARBA00043967"/>
    </source>
</evidence>
<evidence type="ECO:0000259" key="2">
    <source>
        <dbReference type="Pfam" id="PF01458"/>
    </source>
</evidence>
<dbReference type="InterPro" id="IPR037284">
    <property type="entry name" value="SUF_FeS_clus_asmbl_SufBD_sf"/>
</dbReference>